<feature type="region of interest" description="Disordered" evidence="1">
    <location>
        <begin position="208"/>
        <end position="227"/>
    </location>
</feature>
<name>A0A840G1Z0_RHOTE</name>
<keyword evidence="3" id="KW-1185">Reference proteome</keyword>
<evidence type="ECO:0000256" key="1">
    <source>
        <dbReference type="SAM" id="MobiDB-lite"/>
    </source>
</evidence>
<accession>A0A840G1Z0</accession>
<gene>
    <name evidence="2" type="ORF">GGD90_002809</name>
</gene>
<sequence length="276" mass="29207">MNRLIQELRRLYLPPGSALTPDLVAAQLAGDVSLPLDPVDANAQVRTLLVSFRNSSDWPLVAKLNRCVQEELGLPAPAISVSGCTGFQLWLSLAQPQAPAQAGRFLEALRRRCLGEMPVAALGLHPVGTGNVPALPTPLELVPALDQVSGRWSAFIDPSMGSMFIDEGGLESAPNMDAQAELLARLHSIKADDFDAALRILESPVSTDGDVKTPATGADNVASTGADRRSAAHQLNLGGGFADPQSFLLAVMNDPSASAKQRIKAAKALLPYFERS</sequence>
<reference evidence="2 3" key="1">
    <citation type="submission" date="2020-08" db="EMBL/GenBank/DDBJ databases">
        <title>Genome sequencing of Purple Non-Sulfur Bacteria from various extreme environments.</title>
        <authorList>
            <person name="Mayer M."/>
        </authorList>
    </citation>
    <scope>NUCLEOTIDE SEQUENCE [LARGE SCALE GENOMIC DNA]</scope>
    <source>
        <strain evidence="2 3">2761</strain>
    </source>
</reference>
<protein>
    <submittedName>
        <fullName evidence="2">Uncharacterized protein</fullName>
    </submittedName>
</protein>
<dbReference type="Proteomes" id="UP000587070">
    <property type="component" value="Unassembled WGS sequence"/>
</dbReference>
<dbReference type="RefSeq" id="WP_153116426.1">
    <property type="nucleotide sequence ID" value="NZ_JACIGE010000011.1"/>
</dbReference>
<evidence type="ECO:0000313" key="3">
    <source>
        <dbReference type="Proteomes" id="UP000587070"/>
    </source>
</evidence>
<comment type="caution">
    <text evidence="2">The sequence shown here is derived from an EMBL/GenBank/DDBJ whole genome shotgun (WGS) entry which is preliminary data.</text>
</comment>
<organism evidence="2 3">
    <name type="scientific">Rhodocyclus tenuis</name>
    <name type="common">Rhodospirillum tenue</name>
    <dbReference type="NCBI Taxonomy" id="1066"/>
    <lineage>
        <taxon>Bacteria</taxon>
        <taxon>Pseudomonadati</taxon>
        <taxon>Pseudomonadota</taxon>
        <taxon>Betaproteobacteria</taxon>
        <taxon>Rhodocyclales</taxon>
        <taxon>Rhodocyclaceae</taxon>
        <taxon>Rhodocyclus</taxon>
    </lineage>
</organism>
<dbReference type="AlphaFoldDB" id="A0A840G1Z0"/>
<proteinExistence type="predicted"/>
<evidence type="ECO:0000313" key="2">
    <source>
        <dbReference type="EMBL" id="MBB4248417.1"/>
    </source>
</evidence>
<dbReference type="EMBL" id="JACIGE010000011">
    <property type="protein sequence ID" value="MBB4248417.1"/>
    <property type="molecule type" value="Genomic_DNA"/>
</dbReference>
<dbReference type="OrthoDB" id="8756642at2"/>